<protein>
    <submittedName>
        <fullName evidence="1">Uncharacterized protein</fullName>
    </submittedName>
</protein>
<evidence type="ECO:0000313" key="2">
    <source>
        <dbReference type="Proteomes" id="UP000765509"/>
    </source>
</evidence>
<evidence type="ECO:0000313" key="1">
    <source>
        <dbReference type="EMBL" id="MBW0483975.1"/>
    </source>
</evidence>
<dbReference type="Proteomes" id="UP000765509">
    <property type="component" value="Unassembled WGS sequence"/>
</dbReference>
<name>A0A9Q3CJK2_9BASI</name>
<comment type="caution">
    <text evidence="1">The sequence shown here is derived from an EMBL/GenBank/DDBJ whole genome shotgun (WGS) entry which is preliminary data.</text>
</comment>
<dbReference type="AlphaFoldDB" id="A0A9Q3CJK2"/>
<sequence>MLMLPNFSLDVLQQPETASLPSPILTLPHPCHLPLLRLHSALLILTLVQVPDPSHTNPYSCPGSRPFTCKNLCMSSIPTLHMQIRMLVQAPRPPHSNPYAGLVYLLLTHNSSCLSRFLALHTQILILVQYTWASHTTPYACPGSRPFTHAPVCGH</sequence>
<keyword evidence="2" id="KW-1185">Reference proteome</keyword>
<accession>A0A9Q3CJK2</accession>
<organism evidence="1 2">
    <name type="scientific">Austropuccinia psidii MF-1</name>
    <dbReference type="NCBI Taxonomy" id="1389203"/>
    <lineage>
        <taxon>Eukaryota</taxon>
        <taxon>Fungi</taxon>
        <taxon>Dikarya</taxon>
        <taxon>Basidiomycota</taxon>
        <taxon>Pucciniomycotina</taxon>
        <taxon>Pucciniomycetes</taxon>
        <taxon>Pucciniales</taxon>
        <taxon>Sphaerophragmiaceae</taxon>
        <taxon>Austropuccinia</taxon>
    </lineage>
</organism>
<dbReference type="EMBL" id="AVOT02007468">
    <property type="protein sequence ID" value="MBW0483975.1"/>
    <property type="molecule type" value="Genomic_DNA"/>
</dbReference>
<reference evidence="1" key="1">
    <citation type="submission" date="2021-03" db="EMBL/GenBank/DDBJ databases">
        <title>Draft genome sequence of rust myrtle Austropuccinia psidii MF-1, a brazilian biotype.</title>
        <authorList>
            <person name="Quecine M.C."/>
            <person name="Pachon D.M.R."/>
            <person name="Bonatelli M.L."/>
            <person name="Correr F.H."/>
            <person name="Franceschini L.M."/>
            <person name="Leite T.F."/>
            <person name="Margarido G.R.A."/>
            <person name="Almeida C.A."/>
            <person name="Ferrarezi J.A."/>
            <person name="Labate C.A."/>
        </authorList>
    </citation>
    <scope>NUCLEOTIDE SEQUENCE</scope>
    <source>
        <strain evidence="1">MF-1</strain>
    </source>
</reference>
<gene>
    <name evidence="1" type="ORF">O181_023690</name>
</gene>
<proteinExistence type="predicted"/>